<accession>A0A834NY39</accession>
<evidence type="ECO:0000256" key="9">
    <source>
        <dbReference type="ARBA" id="ARBA00022857"/>
    </source>
</evidence>
<feature type="binding site" evidence="14">
    <location>
        <position position="68"/>
    </location>
    <ligand>
        <name>FAD</name>
        <dbReference type="ChEBI" id="CHEBI:57692"/>
    </ligand>
</feature>
<dbReference type="GO" id="GO:0016491">
    <property type="term" value="F:oxidoreductase activity"/>
    <property type="evidence" value="ECO:0007669"/>
    <property type="project" value="UniProtKB-KW"/>
</dbReference>
<evidence type="ECO:0000256" key="2">
    <source>
        <dbReference type="ARBA" id="ARBA00004731"/>
    </source>
</evidence>
<reference evidence="16" key="1">
    <citation type="journal article" date="2020" name="G3 (Bethesda)">
        <title>High-Quality Assemblies for Three Invasive Social Wasps from the &lt;i&gt;Vespula&lt;/i&gt; Genus.</title>
        <authorList>
            <person name="Harrop T.W.R."/>
            <person name="Guhlin J."/>
            <person name="McLaughlin G.M."/>
            <person name="Permina E."/>
            <person name="Stockwell P."/>
            <person name="Gilligan J."/>
            <person name="Le Lec M.F."/>
            <person name="Gruber M.A.M."/>
            <person name="Quinn O."/>
            <person name="Lovegrove M."/>
            <person name="Duncan E.J."/>
            <person name="Remnant E.J."/>
            <person name="Van Eeckhoven J."/>
            <person name="Graham B."/>
            <person name="Knapp R.A."/>
            <person name="Langford K.W."/>
            <person name="Kronenberg Z."/>
            <person name="Press M.O."/>
            <person name="Eacker S.M."/>
            <person name="Wilson-Rankin E.E."/>
            <person name="Purcell J."/>
            <person name="Lester P.J."/>
            <person name="Dearden P.K."/>
        </authorList>
    </citation>
    <scope>NUCLEOTIDE SEQUENCE</scope>
    <source>
        <strain evidence="16">Volc-1</strain>
    </source>
</reference>
<dbReference type="GO" id="GO:0005739">
    <property type="term" value="C:mitochondrion"/>
    <property type="evidence" value="ECO:0007669"/>
    <property type="project" value="UniProtKB-SubCell"/>
</dbReference>
<comment type="catalytic activity">
    <reaction evidence="12 13">
        <text>2 reduced [adrenodoxin] + NADP(+) + H(+) = 2 oxidized [adrenodoxin] + NADPH</text>
        <dbReference type="Rhea" id="RHEA:42312"/>
        <dbReference type="Rhea" id="RHEA-COMP:9998"/>
        <dbReference type="Rhea" id="RHEA-COMP:9999"/>
        <dbReference type="ChEBI" id="CHEBI:15378"/>
        <dbReference type="ChEBI" id="CHEBI:33737"/>
        <dbReference type="ChEBI" id="CHEBI:33738"/>
        <dbReference type="ChEBI" id="CHEBI:57783"/>
        <dbReference type="ChEBI" id="CHEBI:58349"/>
        <dbReference type="EC" id="1.18.1.6"/>
    </reaction>
</comment>
<evidence type="ECO:0000256" key="1">
    <source>
        <dbReference type="ARBA" id="ARBA00001974"/>
    </source>
</evidence>
<evidence type="ECO:0000256" key="6">
    <source>
        <dbReference type="ARBA" id="ARBA00022448"/>
    </source>
</evidence>
<dbReference type="UniPathway" id="UPA00296"/>
<proteinExistence type="inferred from homology"/>
<dbReference type="PRINTS" id="PR00419">
    <property type="entry name" value="ADXRDTASE"/>
</dbReference>
<comment type="cofactor">
    <cofactor evidence="1 13 14">
        <name>FAD</name>
        <dbReference type="ChEBI" id="CHEBI:57692"/>
    </cofactor>
</comment>
<name>A0A834NY39_VESPE</name>
<feature type="binding site" evidence="15">
    <location>
        <position position="231"/>
    </location>
    <ligand>
        <name>NADP(+)</name>
        <dbReference type="ChEBI" id="CHEBI:58349"/>
    </ligand>
</feature>
<feature type="binding site" evidence="14">
    <location>
        <position position="60"/>
    </location>
    <ligand>
        <name>FAD</name>
        <dbReference type="ChEBI" id="CHEBI:57692"/>
    </ligand>
</feature>
<dbReference type="SUPFAM" id="SSF51971">
    <property type="entry name" value="Nucleotide-binding domain"/>
    <property type="match status" value="1"/>
</dbReference>
<dbReference type="Gene3D" id="3.40.50.720">
    <property type="entry name" value="NAD(P)-binding Rossmann-like Domain"/>
    <property type="match status" value="1"/>
</dbReference>
<dbReference type="Proteomes" id="UP000600918">
    <property type="component" value="Unassembled WGS sequence"/>
</dbReference>
<feature type="binding site" evidence="15">
    <location>
        <begin position="219"/>
        <end position="220"/>
    </location>
    <ligand>
        <name>NADP(+)</name>
        <dbReference type="ChEBI" id="CHEBI:58349"/>
    </ligand>
</feature>
<dbReference type="Gene3D" id="3.50.50.60">
    <property type="entry name" value="FAD/NAD(P)-binding domain"/>
    <property type="match status" value="1"/>
</dbReference>
<protein>
    <recommendedName>
        <fullName evidence="5 13">NADPH:adrenodoxin oxidoreductase, mitochondrial</fullName>
        <ecNumber evidence="4 13">1.18.1.6</ecNumber>
    </recommendedName>
</protein>
<feature type="binding site" evidence="14">
    <location>
        <position position="104"/>
    </location>
    <ligand>
        <name>FAD</name>
        <dbReference type="ChEBI" id="CHEBI:57692"/>
    </ligand>
</feature>
<dbReference type="PANTHER" id="PTHR48467:SF1">
    <property type="entry name" value="GLUTAMATE SYNTHASE 1 [NADH], CHLOROPLASTIC-LIKE"/>
    <property type="match status" value="1"/>
</dbReference>
<evidence type="ECO:0000256" key="15">
    <source>
        <dbReference type="PIRSR" id="PIRSR000362-2"/>
    </source>
</evidence>
<dbReference type="FunFam" id="3.50.50.60:FF:000229">
    <property type="entry name" value="NADPH:adrenodoxin oxidoreductase, mitochondrial"/>
    <property type="match status" value="1"/>
</dbReference>
<evidence type="ECO:0000256" key="3">
    <source>
        <dbReference type="ARBA" id="ARBA00008312"/>
    </source>
</evidence>
<evidence type="ECO:0000256" key="4">
    <source>
        <dbReference type="ARBA" id="ARBA00013219"/>
    </source>
</evidence>
<evidence type="ECO:0000256" key="10">
    <source>
        <dbReference type="ARBA" id="ARBA00022982"/>
    </source>
</evidence>
<keyword evidence="9 13" id="KW-0521">NADP</keyword>
<evidence type="ECO:0000256" key="11">
    <source>
        <dbReference type="ARBA" id="ARBA00023002"/>
    </source>
</evidence>
<evidence type="ECO:0000313" key="16">
    <source>
        <dbReference type="EMBL" id="KAF7420646.1"/>
    </source>
</evidence>
<comment type="pathway">
    <text evidence="2">Steroid metabolism; cholesterol metabolism.</text>
</comment>
<dbReference type="InterPro" id="IPR055275">
    <property type="entry name" value="Ferredox_Rdtase"/>
</dbReference>
<feature type="binding site" evidence="14">
    <location>
        <begin position="386"/>
        <end position="388"/>
    </location>
    <ligand>
        <name>FAD</name>
        <dbReference type="ChEBI" id="CHEBI:57692"/>
    </ligand>
</feature>
<evidence type="ECO:0000256" key="5">
    <source>
        <dbReference type="ARBA" id="ARBA00016287"/>
    </source>
</evidence>
<feature type="binding site" evidence="15">
    <location>
        <position position="386"/>
    </location>
    <ligand>
        <name>NADP(+)</name>
        <dbReference type="ChEBI" id="CHEBI:58349"/>
    </ligand>
</feature>
<dbReference type="InterPro" id="IPR021163">
    <property type="entry name" value="Ferredox_Rdtase_adrenod"/>
</dbReference>
<keyword evidence="17" id="KW-1185">Reference proteome</keyword>
<dbReference type="EC" id="1.18.1.6" evidence="4 13"/>
<comment type="similarity">
    <text evidence="3 13">Belongs to the ferredoxin--NADP reductase type 1 family.</text>
</comment>
<keyword evidence="13" id="KW-0496">Mitochondrion</keyword>
<dbReference type="GO" id="GO:0008203">
    <property type="term" value="P:cholesterol metabolic process"/>
    <property type="evidence" value="ECO:0007669"/>
    <property type="project" value="UniProtKB-UniPathway"/>
</dbReference>
<evidence type="ECO:0000256" key="8">
    <source>
        <dbReference type="ARBA" id="ARBA00022827"/>
    </source>
</evidence>
<gene>
    <name evidence="16" type="ORF">H0235_010943</name>
</gene>
<feature type="binding site" evidence="14">
    <location>
        <position position="39"/>
    </location>
    <ligand>
        <name>FAD</name>
        <dbReference type="ChEBI" id="CHEBI:57692"/>
    </ligand>
</feature>
<keyword evidence="7 13" id="KW-0285">Flavoprotein</keyword>
<evidence type="ECO:0000256" key="12">
    <source>
        <dbReference type="ARBA" id="ARBA00048933"/>
    </source>
</evidence>
<dbReference type="AlphaFoldDB" id="A0A834NY39"/>
<feature type="binding site" evidence="14">
    <location>
        <position position="379"/>
    </location>
    <ligand>
        <name>FAD</name>
        <dbReference type="ChEBI" id="CHEBI:57692"/>
    </ligand>
</feature>
<comment type="subcellular location">
    <subcellularLocation>
        <location evidence="13">Mitochondrion</location>
    </subcellularLocation>
</comment>
<evidence type="ECO:0000256" key="14">
    <source>
        <dbReference type="PIRSR" id="PIRSR000362-1"/>
    </source>
</evidence>
<evidence type="ECO:0000256" key="13">
    <source>
        <dbReference type="PIRNR" id="PIRNR000362"/>
    </source>
</evidence>
<comment type="caution">
    <text evidence="16">The sequence shown here is derived from an EMBL/GenBank/DDBJ whole genome shotgun (WGS) entry which is preliminary data.</text>
</comment>
<dbReference type="InterPro" id="IPR036188">
    <property type="entry name" value="FAD/NAD-bd_sf"/>
</dbReference>
<dbReference type="PANTHER" id="PTHR48467">
    <property type="entry name" value="GLUTAMATE SYNTHASE 1 [NADH], CHLOROPLASTIC-LIKE"/>
    <property type="match status" value="1"/>
</dbReference>
<dbReference type="Pfam" id="PF13450">
    <property type="entry name" value="NAD_binding_8"/>
    <property type="match status" value="1"/>
</dbReference>
<feature type="binding site" evidence="15">
    <location>
        <begin position="175"/>
        <end position="178"/>
    </location>
    <ligand>
        <name>NADP(+)</name>
        <dbReference type="ChEBI" id="CHEBI:58349"/>
    </ligand>
</feature>
<keyword evidence="11 13" id="KW-0560">Oxidoreductase</keyword>
<keyword evidence="10" id="KW-0249">Electron transport</keyword>
<dbReference type="EMBL" id="JACSDY010000009">
    <property type="protein sequence ID" value="KAF7420646.1"/>
    <property type="molecule type" value="Genomic_DNA"/>
</dbReference>
<sequence>MVVYELITIMKCQTIFNNIRTFSTENIIPKVCIVGSGPAGFYAAQQLLKISKDIRVDILERLPVPFGLVRFGVAPDHPEVKNVINTFHKTAMNPRVQFIGNVNVGRDITVNQLQEIYHAVLLTYGAEEDKLLNIPGEDLNNIISGRQFVGWYNGVPADKNLNINLDVEEAVILGQGNVAIDIARILLTSIDHLKCTDITAHALEHLSNSKVRKVRLIGRRGPLQAAFTIAELREILKLENCKTFWRAEDFIGINEIVPMLARPRKRLTELMLKSLNEQSANRTTVKKELHPIFLRSPIEFLGFKNVEKIKFSVNKLEGDNINSQKAKPTDEIEEISCGIAFRSIGYKSVQIDKSIPFNDKKGCVKSVGKVKENLYAAGWVATGPVGVILSTMTNAFEIASLISKELSIKENKPGSEDLHKVLNLKNIPTISYSGWEKIDQIERQRGKEMGKPREKIVDISEMLNIALN</sequence>
<keyword evidence="8 13" id="KW-0274">FAD</keyword>
<evidence type="ECO:0000256" key="7">
    <source>
        <dbReference type="ARBA" id="ARBA00022630"/>
    </source>
</evidence>
<keyword evidence="6" id="KW-0813">Transport</keyword>
<organism evidence="16 17">
    <name type="scientific">Vespula pensylvanica</name>
    <name type="common">Western yellow jacket</name>
    <name type="synonym">Wasp</name>
    <dbReference type="NCBI Taxonomy" id="30213"/>
    <lineage>
        <taxon>Eukaryota</taxon>
        <taxon>Metazoa</taxon>
        <taxon>Ecdysozoa</taxon>
        <taxon>Arthropoda</taxon>
        <taxon>Hexapoda</taxon>
        <taxon>Insecta</taxon>
        <taxon>Pterygota</taxon>
        <taxon>Neoptera</taxon>
        <taxon>Endopterygota</taxon>
        <taxon>Hymenoptera</taxon>
        <taxon>Apocrita</taxon>
        <taxon>Aculeata</taxon>
        <taxon>Vespoidea</taxon>
        <taxon>Vespidae</taxon>
        <taxon>Vespinae</taxon>
        <taxon>Vespula</taxon>
    </lineage>
</organism>
<dbReference type="PIRSF" id="PIRSF000362">
    <property type="entry name" value="FNR"/>
    <property type="match status" value="1"/>
</dbReference>
<evidence type="ECO:0000313" key="17">
    <source>
        <dbReference type="Proteomes" id="UP000600918"/>
    </source>
</evidence>